<dbReference type="InterPro" id="IPR027558">
    <property type="entry name" value="Pre_pil_HX9DG_C"/>
</dbReference>
<gene>
    <name evidence="3" type="primary">xcpT_18</name>
    <name evidence="3" type="ORF">V144x_18240</name>
</gene>
<dbReference type="SUPFAM" id="SSF54523">
    <property type="entry name" value="Pili subunits"/>
    <property type="match status" value="1"/>
</dbReference>
<sequence>MKLKRSQKSGFTLIELLVVIAIIAILIALLLPAVQQAREAARRSTCKNNLKQFGLAMHNYHEAHGMFPIANAPSITDSCTGTCAWRAMSAHALLLPYMDQANIYNQIDWNLMYNTGVNAPLNNEVIPAFLCPSDLKWAGADTGNNYAVSAGPSGWWRVGTGDQVGIFNFSKPTRISDVLDGTSNTIAAGERTIGDNNGGKFNVKTDLVRAQAFPSGWTNSFATKAVLDAYGTQALAGTSNTHSHVGREWMNGIGGQTVFNTLNPPNSPNPDAHPCGGCGWYDSAGVWSARSRHTGGAHVLMGDGAVRFASDNIDITLWQGLGSAAGEEVTGEW</sequence>
<reference evidence="3 4" key="1">
    <citation type="submission" date="2019-03" db="EMBL/GenBank/DDBJ databases">
        <title>Deep-cultivation of Planctomycetes and their phenomic and genomic characterization uncovers novel biology.</title>
        <authorList>
            <person name="Wiegand S."/>
            <person name="Jogler M."/>
            <person name="Boedeker C."/>
            <person name="Pinto D."/>
            <person name="Vollmers J."/>
            <person name="Rivas-Marin E."/>
            <person name="Kohn T."/>
            <person name="Peeters S.H."/>
            <person name="Heuer A."/>
            <person name="Rast P."/>
            <person name="Oberbeckmann S."/>
            <person name="Bunk B."/>
            <person name="Jeske O."/>
            <person name="Meyerdierks A."/>
            <person name="Storesund J.E."/>
            <person name="Kallscheuer N."/>
            <person name="Luecker S."/>
            <person name="Lage O.M."/>
            <person name="Pohl T."/>
            <person name="Merkel B.J."/>
            <person name="Hornburger P."/>
            <person name="Mueller R.-W."/>
            <person name="Bruemmer F."/>
            <person name="Labrenz M."/>
            <person name="Spormann A.M."/>
            <person name="Op den Camp H."/>
            <person name="Overmann J."/>
            <person name="Amann R."/>
            <person name="Jetten M.S.M."/>
            <person name="Mascher T."/>
            <person name="Medema M.H."/>
            <person name="Devos D.P."/>
            <person name="Kaster A.-K."/>
            <person name="Ovreas L."/>
            <person name="Rohde M."/>
            <person name="Galperin M.Y."/>
            <person name="Jogler C."/>
        </authorList>
    </citation>
    <scope>NUCLEOTIDE SEQUENCE [LARGE SCALE GENOMIC DNA]</scope>
    <source>
        <strain evidence="3 4">V144</strain>
    </source>
</reference>
<dbReference type="NCBIfam" id="TIGR02532">
    <property type="entry name" value="IV_pilin_GFxxxE"/>
    <property type="match status" value="1"/>
</dbReference>
<dbReference type="NCBIfam" id="TIGR04294">
    <property type="entry name" value="pre_pil_HX9DG"/>
    <property type="match status" value="1"/>
</dbReference>
<feature type="transmembrane region" description="Helical" evidence="1">
    <location>
        <begin position="12"/>
        <end position="34"/>
    </location>
</feature>
<accession>A0A517VTS1</accession>
<keyword evidence="1" id="KW-0812">Transmembrane</keyword>
<dbReference type="Gene3D" id="3.30.700.10">
    <property type="entry name" value="Glycoprotein, Type 4 Pilin"/>
    <property type="match status" value="1"/>
</dbReference>
<protein>
    <submittedName>
        <fullName evidence="3">Type II secretion system protein G</fullName>
    </submittedName>
</protein>
<dbReference type="RefSeq" id="WP_144984365.1">
    <property type="nucleotide sequence ID" value="NZ_CP037920.1"/>
</dbReference>
<dbReference type="Pfam" id="PF07963">
    <property type="entry name" value="N_methyl"/>
    <property type="match status" value="1"/>
</dbReference>
<dbReference type="KEGG" id="gaw:V144x_18240"/>
<dbReference type="InterPro" id="IPR011453">
    <property type="entry name" value="DUF1559"/>
</dbReference>
<dbReference type="Pfam" id="PF07596">
    <property type="entry name" value="SBP_bac_10"/>
    <property type="match status" value="1"/>
</dbReference>
<dbReference type="InterPro" id="IPR045584">
    <property type="entry name" value="Pilin-like"/>
</dbReference>
<evidence type="ECO:0000313" key="3">
    <source>
        <dbReference type="EMBL" id="QDT96370.1"/>
    </source>
</evidence>
<dbReference type="PROSITE" id="PS00409">
    <property type="entry name" value="PROKAR_NTER_METHYL"/>
    <property type="match status" value="1"/>
</dbReference>
<evidence type="ECO:0000256" key="1">
    <source>
        <dbReference type="SAM" id="Phobius"/>
    </source>
</evidence>
<dbReference type="PANTHER" id="PTHR30093:SF2">
    <property type="entry name" value="TYPE II SECRETION SYSTEM PROTEIN H"/>
    <property type="match status" value="1"/>
</dbReference>
<feature type="domain" description="DUF1559" evidence="2">
    <location>
        <begin position="35"/>
        <end position="315"/>
    </location>
</feature>
<dbReference type="Proteomes" id="UP000318704">
    <property type="component" value="Chromosome"/>
</dbReference>
<dbReference type="InterPro" id="IPR012902">
    <property type="entry name" value="N_methyl_site"/>
</dbReference>
<organism evidence="3 4">
    <name type="scientific">Gimesia aquarii</name>
    <dbReference type="NCBI Taxonomy" id="2527964"/>
    <lineage>
        <taxon>Bacteria</taxon>
        <taxon>Pseudomonadati</taxon>
        <taxon>Planctomycetota</taxon>
        <taxon>Planctomycetia</taxon>
        <taxon>Planctomycetales</taxon>
        <taxon>Planctomycetaceae</taxon>
        <taxon>Gimesia</taxon>
    </lineage>
</organism>
<name>A0A517VTS1_9PLAN</name>
<evidence type="ECO:0000259" key="2">
    <source>
        <dbReference type="Pfam" id="PF07596"/>
    </source>
</evidence>
<proteinExistence type="predicted"/>
<dbReference type="EMBL" id="CP037920">
    <property type="protein sequence ID" value="QDT96370.1"/>
    <property type="molecule type" value="Genomic_DNA"/>
</dbReference>
<evidence type="ECO:0000313" key="4">
    <source>
        <dbReference type="Proteomes" id="UP000318704"/>
    </source>
</evidence>
<dbReference type="AlphaFoldDB" id="A0A517VTS1"/>
<dbReference type="PANTHER" id="PTHR30093">
    <property type="entry name" value="GENERAL SECRETION PATHWAY PROTEIN G"/>
    <property type="match status" value="1"/>
</dbReference>
<keyword evidence="1" id="KW-1133">Transmembrane helix</keyword>
<keyword evidence="1" id="KW-0472">Membrane</keyword>